<dbReference type="Proteomes" id="UP001367771">
    <property type="component" value="Unassembled WGS sequence"/>
</dbReference>
<reference evidence="1 2" key="1">
    <citation type="journal article" date="2013" name="Int. J. Syst. Evol. Microbiol.">
        <title>Sphingomonas kyungheensis sp. nov., a bacterium with ginsenoside-converting activity isolated from soil of a ginseng field.</title>
        <authorList>
            <person name="Son H.M."/>
            <person name="Yang J.E."/>
            <person name="Park Y."/>
            <person name="Han C.K."/>
            <person name="Kim S.G."/>
            <person name="Kook M."/>
            <person name="Yi T.H."/>
        </authorList>
    </citation>
    <scope>NUCLEOTIDE SEQUENCE [LARGE SCALE GENOMIC DNA]</scope>
    <source>
        <strain evidence="1 2">LMG 26582</strain>
    </source>
</reference>
<comment type="caution">
    <text evidence="1">The sequence shown here is derived from an EMBL/GenBank/DDBJ whole genome shotgun (WGS) entry which is preliminary data.</text>
</comment>
<name>A0ABU8GZQ5_9SPHN</name>
<accession>A0ABU8GZQ5</accession>
<organism evidence="1 2">
    <name type="scientific">Sphingomonas kyungheensis</name>
    <dbReference type="NCBI Taxonomy" id="1069987"/>
    <lineage>
        <taxon>Bacteria</taxon>
        <taxon>Pseudomonadati</taxon>
        <taxon>Pseudomonadota</taxon>
        <taxon>Alphaproteobacteria</taxon>
        <taxon>Sphingomonadales</taxon>
        <taxon>Sphingomonadaceae</taxon>
        <taxon>Sphingomonas</taxon>
    </lineage>
</organism>
<protein>
    <submittedName>
        <fullName evidence="1">Uncharacterized protein</fullName>
    </submittedName>
</protein>
<sequence length="174" mass="18976">MNMAGHGYVAWRGAQPGDLREETDVDVEVMVTRFQQDGEASVSEMGPLLLTEPAGDRRLCVWRAGVDEQDIRPKVGIRIVHRKRRFDDNASTDRCHAGNYAAPCRLWHFALPFRCGTISLGAAGQANVFAAEAFLPLGSQAPEQTEHAADALPIGRAERDGRSDVLHNGAVRSA</sequence>
<keyword evidence="2" id="KW-1185">Reference proteome</keyword>
<dbReference type="RefSeq" id="WP_336544585.1">
    <property type="nucleotide sequence ID" value="NZ_JBBBDM010000002.1"/>
</dbReference>
<dbReference type="EMBL" id="JBBBDM010000002">
    <property type="protein sequence ID" value="MEI5686326.1"/>
    <property type="molecule type" value="Genomic_DNA"/>
</dbReference>
<evidence type="ECO:0000313" key="1">
    <source>
        <dbReference type="EMBL" id="MEI5686326.1"/>
    </source>
</evidence>
<gene>
    <name evidence="1" type="ORF">V8201_04460</name>
</gene>
<proteinExistence type="predicted"/>
<evidence type="ECO:0000313" key="2">
    <source>
        <dbReference type="Proteomes" id="UP001367771"/>
    </source>
</evidence>